<reference evidence="1" key="2">
    <citation type="submission" date="2021-02" db="EMBL/GenBank/DDBJ databases">
        <title>Aspergillus puulaauensis MK2 genome sequence.</title>
        <authorList>
            <person name="Futagami T."/>
            <person name="Mori K."/>
            <person name="Kadooka C."/>
            <person name="Tanaka T."/>
        </authorList>
    </citation>
    <scope>NUCLEOTIDE SEQUENCE</scope>
    <source>
        <strain evidence="1">MK2</strain>
    </source>
</reference>
<name>A0A7R7XMS1_9EURO</name>
<dbReference type="RefSeq" id="XP_041556590.1">
    <property type="nucleotide sequence ID" value="XM_041703957.1"/>
</dbReference>
<dbReference type="Proteomes" id="UP000654913">
    <property type="component" value="Chromosome 4"/>
</dbReference>
<protein>
    <submittedName>
        <fullName evidence="1">Uncharacterized protein</fullName>
    </submittedName>
</protein>
<accession>A0A7R7XMS1</accession>
<sequence>MDPIIDYPKFNCYSSSKDSRITFDITIRTCPVRPLAHYHPSERGQVISAREIPSLQTSQQAVHTPSCSIWPKQASAMVLRRTTRATRPVDGRLLLPAISQVMASFSNKNNLGHYVTKHHPEQKLVTSKGGRSSKTAEDAGIAFYEMVMKSFEEARAAAPKPLLPTKKDGTINGAEMRRQVRDTGYAIPCDECKAKKQAKSK</sequence>
<keyword evidence="2" id="KW-1185">Reference proteome</keyword>
<dbReference type="EMBL" id="AP024446">
    <property type="protein sequence ID" value="BCS24396.1"/>
    <property type="molecule type" value="Genomic_DNA"/>
</dbReference>
<organism evidence="1 2">
    <name type="scientific">Aspergillus puulaauensis</name>
    <dbReference type="NCBI Taxonomy" id="1220207"/>
    <lineage>
        <taxon>Eukaryota</taxon>
        <taxon>Fungi</taxon>
        <taxon>Dikarya</taxon>
        <taxon>Ascomycota</taxon>
        <taxon>Pezizomycotina</taxon>
        <taxon>Eurotiomycetes</taxon>
        <taxon>Eurotiomycetidae</taxon>
        <taxon>Eurotiales</taxon>
        <taxon>Aspergillaceae</taxon>
        <taxon>Aspergillus</taxon>
    </lineage>
</organism>
<dbReference type="KEGG" id="apuu:APUU_40840A"/>
<dbReference type="AlphaFoldDB" id="A0A7R7XMS1"/>
<reference evidence="1" key="1">
    <citation type="submission" date="2021-01" db="EMBL/GenBank/DDBJ databases">
        <authorList>
            <consortium name="Aspergillus puulaauensis MK2 genome sequencing consortium"/>
            <person name="Kazuki M."/>
            <person name="Futagami T."/>
        </authorList>
    </citation>
    <scope>NUCLEOTIDE SEQUENCE</scope>
    <source>
        <strain evidence="1">MK2</strain>
    </source>
</reference>
<evidence type="ECO:0000313" key="2">
    <source>
        <dbReference type="Proteomes" id="UP000654913"/>
    </source>
</evidence>
<proteinExistence type="predicted"/>
<evidence type="ECO:0000313" key="1">
    <source>
        <dbReference type="EMBL" id="BCS24396.1"/>
    </source>
</evidence>
<dbReference type="GeneID" id="64974401"/>
<gene>
    <name evidence="1" type="ORF">APUU_40840A</name>
</gene>